<organism evidence="2 3">
    <name type="scientific">Camellia sinensis</name>
    <name type="common">Tea plant</name>
    <name type="synonym">Thea sinensis</name>
    <dbReference type="NCBI Taxonomy" id="4442"/>
    <lineage>
        <taxon>Eukaryota</taxon>
        <taxon>Viridiplantae</taxon>
        <taxon>Streptophyta</taxon>
        <taxon>Embryophyta</taxon>
        <taxon>Tracheophyta</taxon>
        <taxon>Spermatophyta</taxon>
        <taxon>Magnoliopsida</taxon>
        <taxon>eudicotyledons</taxon>
        <taxon>Gunneridae</taxon>
        <taxon>Pentapetalae</taxon>
        <taxon>asterids</taxon>
        <taxon>Ericales</taxon>
        <taxon>Theaceae</taxon>
        <taxon>Camellia</taxon>
    </lineage>
</organism>
<proteinExistence type="predicted"/>
<protein>
    <submittedName>
        <fullName evidence="2">Uncharacterized protein</fullName>
    </submittedName>
</protein>
<accession>A0A7J7G327</accession>
<gene>
    <name evidence="2" type="ORF">HYC85_025854</name>
</gene>
<dbReference type="Proteomes" id="UP000593564">
    <property type="component" value="Unassembled WGS sequence"/>
</dbReference>
<feature type="compositionally biased region" description="Basic and acidic residues" evidence="1">
    <location>
        <begin position="1"/>
        <end position="19"/>
    </location>
</feature>
<name>A0A7J7G327_CAMSI</name>
<evidence type="ECO:0000313" key="3">
    <source>
        <dbReference type="Proteomes" id="UP000593564"/>
    </source>
</evidence>
<feature type="region of interest" description="Disordered" evidence="1">
    <location>
        <begin position="1"/>
        <end position="55"/>
    </location>
</feature>
<evidence type="ECO:0000313" key="2">
    <source>
        <dbReference type="EMBL" id="KAF5934725.1"/>
    </source>
</evidence>
<sequence>MLNKSKERMAKRRRGDESGGRSSSSCDSGGGSDDVRISALPPLKTLMTAAEIDEE</sequence>
<reference evidence="3" key="1">
    <citation type="journal article" date="2020" name="Nat. Commun.">
        <title>Genome assembly of wild tea tree DASZ reveals pedigree and selection history of tea varieties.</title>
        <authorList>
            <person name="Zhang W."/>
            <person name="Zhang Y."/>
            <person name="Qiu H."/>
            <person name="Guo Y."/>
            <person name="Wan H."/>
            <person name="Zhang X."/>
            <person name="Scossa F."/>
            <person name="Alseekh S."/>
            <person name="Zhang Q."/>
            <person name="Wang P."/>
            <person name="Xu L."/>
            <person name="Schmidt M.H."/>
            <person name="Jia X."/>
            <person name="Li D."/>
            <person name="Zhu A."/>
            <person name="Guo F."/>
            <person name="Chen W."/>
            <person name="Ni D."/>
            <person name="Usadel B."/>
            <person name="Fernie A.R."/>
            <person name="Wen W."/>
        </authorList>
    </citation>
    <scope>NUCLEOTIDE SEQUENCE [LARGE SCALE GENOMIC DNA]</scope>
    <source>
        <strain evidence="3">cv. G240</strain>
    </source>
</reference>
<keyword evidence="3" id="KW-1185">Reference proteome</keyword>
<evidence type="ECO:0000256" key="1">
    <source>
        <dbReference type="SAM" id="MobiDB-lite"/>
    </source>
</evidence>
<dbReference type="EMBL" id="JACBKZ010000013">
    <property type="protein sequence ID" value="KAF5934725.1"/>
    <property type="molecule type" value="Genomic_DNA"/>
</dbReference>
<dbReference type="AlphaFoldDB" id="A0A7J7G327"/>
<reference evidence="2 3" key="2">
    <citation type="submission" date="2020-07" db="EMBL/GenBank/DDBJ databases">
        <title>Genome assembly of wild tea tree DASZ reveals pedigree and selection history of tea varieties.</title>
        <authorList>
            <person name="Zhang W."/>
        </authorList>
    </citation>
    <scope>NUCLEOTIDE SEQUENCE [LARGE SCALE GENOMIC DNA]</scope>
    <source>
        <strain evidence="3">cv. G240</strain>
        <tissue evidence="2">Leaf</tissue>
    </source>
</reference>
<comment type="caution">
    <text evidence="2">The sequence shown here is derived from an EMBL/GenBank/DDBJ whole genome shotgun (WGS) entry which is preliminary data.</text>
</comment>